<dbReference type="InterPro" id="IPR036259">
    <property type="entry name" value="MFS_trans_sf"/>
</dbReference>
<sequence>MVCVTGVVMLMNSDGDASASASGTATEADPYSGRSGRQTMLLVVLTLAAMLGALDRQIMQLLLLPIKSDLGLTDTQVSQLYGLAFSLSNVLFLLPAGLMADRVNRRRLLVAGIAAWSLLTGACGFALSYASMFAARAGVGIGESVIQPTGVSMLRSAIPPERRGRAFAIYAMAIMLGTALALLGGGLLLGLIGRGLLVGVPLLGDLHPWQAVLLILGTLGLPIMLLVSLVSEPGRPSELKGASYSDALRFIAGRKGVFFPLAIFNTAAGMLTLGFAAWVVPVLVRRWGLTIPEVGTRLGVMMLVLPPLGLFATGWLIDMTKRRFGLSGPMLLGAILLLANIVVHVFAPIYPTLAGTWVLLALIMLLGTTCIPIANTMVAAIAPANLIGRISSLQYMLYGVFGGGLSATAIAMVSDGFFTGPAAIAHALSIMCGVYGSIGAIGALATAWQLRPPSSS</sequence>
<keyword evidence="5 6" id="KW-0472">Membrane</keyword>
<evidence type="ECO:0000256" key="3">
    <source>
        <dbReference type="ARBA" id="ARBA00022692"/>
    </source>
</evidence>
<dbReference type="InterPro" id="IPR020846">
    <property type="entry name" value="MFS_dom"/>
</dbReference>
<proteinExistence type="predicted"/>
<reference evidence="8 9" key="1">
    <citation type="submission" date="2019-02" db="EMBL/GenBank/DDBJ databases">
        <authorList>
            <person name="Li Y."/>
        </authorList>
    </citation>
    <scope>NUCLEOTIDE SEQUENCE [LARGE SCALE GENOMIC DNA]</scope>
    <source>
        <strain evidence="8 9">3-7</strain>
    </source>
</reference>
<dbReference type="EMBL" id="SGIS01000076">
    <property type="protein sequence ID" value="RZF59188.1"/>
    <property type="molecule type" value="Genomic_DNA"/>
</dbReference>
<comment type="subcellular location">
    <subcellularLocation>
        <location evidence="1">Membrane</location>
        <topology evidence="1">Multi-pass membrane protein</topology>
    </subcellularLocation>
</comment>
<accession>A0A4V2DBU3</accession>
<dbReference type="PANTHER" id="PTHR23505:SF79">
    <property type="entry name" value="PROTEIN SPINSTER"/>
    <property type="match status" value="1"/>
</dbReference>
<dbReference type="GO" id="GO:0016020">
    <property type="term" value="C:membrane"/>
    <property type="evidence" value="ECO:0007669"/>
    <property type="project" value="UniProtKB-SubCell"/>
</dbReference>
<feature type="transmembrane region" description="Helical" evidence="6">
    <location>
        <begin position="298"/>
        <end position="317"/>
    </location>
</feature>
<evidence type="ECO:0000256" key="2">
    <source>
        <dbReference type="ARBA" id="ARBA00022448"/>
    </source>
</evidence>
<dbReference type="Gene3D" id="1.20.1250.20">
    <property type="entry name" value="MFS general substrate transporter like domains"/>
    <property type="match status" value="2"/>
</dbReference>
<evidence type="ECO:0000256" key="1">
    <source>
        <dbReference type="ARBA" id="ARBA00004141"/>
    </source>
</evidence>
<feature type="domain" description="Major facilitator superfamily (MFS) profile" evidence="7">
    <location>
        <begin position="41"/>
        <end position="451"/>
    </location>
</feature>
<keyword evidence="4 6" id="KW-1133">Transmembrane helix</keyword>
<feature type="transmembrane region" description="Helical" evidence="6">
    <location>
        <begin position="40"/>
        <end position="59"/>
    </location>
</feature>
<dbReference type="SUPFAM" id="SSF103473">
    <property type="entry name" value="MFS general substrate transporter"/>
    <property type="match status" value="1"/>
</dbReference>
<feature type="transmembrane region" description="Helical" evidence="6">
    <location>
        <begin position="424"/>
        <end position="448"/>
    </location>
</feature>
<keyword evidence="2" id="KW-0813">Transport</keyword>
<keyword evidence="9" id="KW-1185">Reference proteome</keyword>
<evidence type="ECO:0000259" key="7">
    <source>
        <dbReference type="PROSITE" id="PS50850"/>
    </source>
</evidence>
<evidence type="ECO:0000256" key="6">
    <source>
        <dbReference type="SAM" id="Phobius"/>
    </source>
</evidence>
<dbReference type="InterPro" id="IPR011701">
    <property type="entry name" value="MFS"/>
</dbReference>
<organism evidence="8 9">
    <name type="scientific">Sphingomonas populi</name>
    <dbReference type="NCBI Taxonomy" id="2484750"/>
    <lineage>
        <taxon>Bacteria</taxon>
        <taxon>Pseudomonadati</taxon>
        <taxon>Pseudomonadota</taxon>
        <taxon>Alphaproteobacteria</taxon>
        <taxon>Sphingomonadales</taxon>
        <taxon>Sphingomonadaceae</taxon>
        <taxon>Sphingomonas</taxon>
    </lineage>
</organism>
<feature type="transmembrane region" description="Helical" evidence="6">
    <location>
        <begin position="108"/>
        <end position="127"/>
    </location>
</feature>
<feature type="transmembrane region" description="Helical" evidence="6">
    <location>
        <begin position="395"/>
        <end position="418"/>
    </location>
</feature>
<dbReference type="InterPro" id="IPR044770">
    <property type="entry name" value="MFS_spinster-like"/>
</dbReference>
<dbReference type="Pfam" id="PF07690">
    <property type="entry name" value="MFS_1"/>
    <property type="match status" value="1"/>
</dbReference>
<dbReference type="OrthoDB" id="7400989at2"/>
<protein>
    <submittedName>
        <fullName evidence="8">MFS transporter</fullName>
    </submittedName>
</protein>
<feature type="transmembrane region" description="Helical" evidence="6">
    <location>
        <begin position="166"/>
        <end position="189"/>
    </location>
</feature>
<dbReference type="PANTHER" id="PTHR23505">
    <property type="entry name" value="SPINSTER"/>
    <property type="match status" value="1"/>
</dbReference>
<feature type="transmembrane region" description="Helical" evidence="6">
    <location>
        <begin position="356"/>
        <end position="383"/>
    </location>
</feature>
<name>A0A4V2DBU3_9SPHN</name>
<evidence type="ECO:0000256" key="4">
    <source>
        <dbReference type="ARBA" id="ARBA00022989"/>
    </source>
</evidence>
<evidence type="ECO:0000313" key="9">
    <source>
        <dbReference type="Proteomes" id="UP000292085"/>
    </source>
</evidence>
<feature type="transmembrane region" description="Helical" evidence="6">
    <location>
        <begin position="209"/>
        <end position="230"/>
    </location>
</feature>
<feature type="transmembrane region" description="Helical" evidence="6">
    <location>
        <begin position="257"/>
        <end position="278"/>
    </location>
</feature>
<feature type="transmembrane region" description="Helical" evidence="6">
    <location>
        <begin position="329"/>
        <end position="350"/>
    </location>
</feature>
<evidence type="ECO:0000256" key="5">
    <source>
        <dbReference type="ARBA" id="ARBA00023136"/>
    </source>
</evidence>
<gene>
    <name evidence="8" type="ORF">EWE75_23095</name>
</gene>
<evidence type="ECO:0000313" key="8">
    <source>
        <dbReference type="EMBL" id="RZF59188.1"/>
    </source>
</evidence>
<dbReference type="PROSITE" id="PS50850">
    <property type="entry name" value="MFS"/>
    <property type="match status" value="1"/>
</dbReference>
<keyword evidence="3 6" id="KW-0812">Transmembrane</keyword>
<dbReference type="GO" id="GO:0022857">
    <property type="term" value="F:transmembrane transporter activity"/>
    <property type="evidence" value="ECO:0007669"/>
    <property type="project" value="InterPro"/>
</dbReference>
<comment type="caution">
    <text evidence="8">The sequence shown here is derived from an EMBL/GenBank/DDBJ whole genome shotgun (WGS) entry which is preliminary data.</text>
</comment>
<feature type="transmembrane region" description="Helical" evidence="6">
    <location>
        <begin position="133"/>
        <end position="154"/>
    </location>
</feature>
<dbReference type="Proteomes" id="UP000292085">
    <property type="component" value="Unassembled WGS sequence"/>
</dbReference>
<dbReference type="AlphaFoldDB" id="A0A4V2DBU3"/>
<feature type="transmembrane region" description="Helical" evidence="6">
    <location>
        <begin position="79"/>
        <end position="96"/>
    </location>
</feature>